<protein>
    <submittedName>
        <fullName evidence="1">Uncharacterized protein</fullName>
    </submittedName>
</protein>
<gene>
    <name evidence="1" type="ORF">H696_04696</name>
</gene>
<accession>A0A058Z2P6</accession>
<evidence type="ECO:0000313" key="2">
    <source>
        <dbReference type="Proteomes" id="UP000030693"/>
    </source>
</evidence>
<name>A0A058Z2P6_FONAL</name>
<dbReference type="GeneID" id="20529421"/>
<dbReference type="Proteomes" id="UP000030693">
    <property type="component" value="Unassembled WGS sequence"/>
</dbReference>
<evidence type="ECO:0000313" key="1">
    <source>
        <dbReference type="EMBL" id="KCV68401.1"/>
    </source>
</evidence>
<keyword evidence="2" id="KW-1185">Reference proteome</keyword>
<dbReference type="EMBL" id="KB932208">
    <property type="protein sequence ID" value="KCV68401.1"/>
    <property type="molecule type" value="Genomic_DNA"/>
</dbReference>
<reference evidence="1" key="1">
    <citation type="submission" date="2013-04" db="EMBL/GenBank/DDBJ databases">
        <title>The Genome Sequence of Fonticula alba ATCC 38817.</title>
        <authorList>
            <consortium name="The Broad Institute Genomics Platform"/>
            <person name="Russ C."/>
            <person name="Cuomo C."/>
            <person name="Burger G."/>
            <person name="Gray M.W."/>
            <person name="Holland P.W.H."/>
            <person name="King N."/>
            <person name="Lang F.B.F."/>
            <person name="Roger A.J."/>
            <person name="Ruiz-Trillo I."/>
            <person name="Brown M."/>
            <person name="Walker B."/>
            <person name="Young S."/>
            <person name="Zeng Q."/>
            <person name="Gargeya S."/>
            <person name="Fitzgerald M."/>
            <person name="Haas B."/>
            <person name="Abouelleil A."/>
            <person name="Allen A.W."/>
            <person name="Alvarado L."/>
            <person name="Arachchi H.M."/>
            <person name="Berlin A.M."/>
            <person name="Chapman S.B."/>
            <person name="Gainer-Dewar J."/>
            <person name="Goldberg J."/>
            <person name="Griggs A."/>
            <person name="Gujja S."/>
            <person name="Hansen M."/>
            <person name="Howarth C."/>
            <person name="Imamovic A."/>
            <person name="Ireland A."/>
            <person name="Larimer J."/>
            <person name="McCowan C."/>
            <person name="Murphy C."/>
            <person name="Pearson M."/>
            <person name="Poon T.W."/>
            <person name="Priest M."/>
            <person name="Roberts A."/>
            <person name="Saif S."/>
            <person name="Shea T."/>
            <person name="Sisk P."/>
            <person name="Sykes S."/>
            <person name="Wortman J."/>
            <person name="Nusbaum C."/>
            <person name="Birren B."/>
        </authorList>
    </citation>
    <scope>NUCLEOTIDE SEQUENCE [LARGE SCALE GENOMIC DNA]</scope>
    <source>
        <strain evidence="1">ATCC 38817</strain>
    </source>
</reference>
<dbReference type="RefSeq" id="XP_009496833.1">
    <property type="nucleotide sequence ID" value="XM_009498558.1"/>
</dbReference>
<organism evidence="1">
    <name type="scientific">Fonticula alba</name>
    <name type="common">Slime mold</name>
    <dbReference type="NCBI Taxonomy" id="691883"/>
    <lineage>
        <taxon>Eukaryota</taxon>
        <taxon>Rotosphaerida</taxon>
        <taxon>Fonticulaceae</taxon>
        <taxon>Fonticula</taxon>
    </lineage>
</organism>
<proteinExistence type="predicted"/>
<sequence length="624" mass="62974">MEPYVVPLPVAEPGLWRLADSAFRASDVERPDARAPELALVLPPAVHRPPVGDLVCFMCSAGSGRGAAEAGLRFKTAGTFRNHLASAGHQGAEQKWLASPARLDAFLQFGPGPTGAPAPGRNVAATTRELVRVSTLVTEHLPTVLGTACAEQRRGRLDKSAGALLSVAREYASLGNIQEAAAHMLACVQLGELALQGAPEPGTRRDSLAGRHLTLLRLMAPFGFGRVRRPGGGRSAPGDMVSGVAVLAASGVALLGHVCAGAGGGPPAIPTPESVDVWLAAGGKPGKAAAMAGAKLGPLGPLLACLEAEADRSLLTGGLAGRFAGAPLGDAPVAARLLEGAGLLLAAGLGQPGPVGRGAGPGWLLLSLARLLAWACLRAALRPAADDVPAALGSLRWGSDGSGVRAVLLLIEIETALLGQQHEPGHASALKCVRAAGSTRGAPPLAASVAGWRLCVLAAGPGPGAGGFTTFALGSEAVSVRDRRLLRVEAGALVAGARDLLRLGPAEAAAEAAEAAVALAGVLAGVAVGLEQGRLAEDLVESLARGILPGAEASWPGAWQAVLRLGALQQGHGVAPENGRPGRAWHWHPVAELLRAAAGPVAGARPEHTVLGRRLAEALAHVYP</sequence>
<dbReference type="AlphaFoldDB" id="A0A058Z2P6"/>